<feature type="non-terminal residue" evidence="3">
    <location>
        <position position="376"/>
    </location>
</feature>
<feature type="signal peptide" evidence="2">
    <location>
        <begin position="1"/>
        <end position="21"/>
    </location>
</feature>
<accession>W7ESN4</accession>
<keyword evidence="1" id="KW-0175">Coiled coil</keyword>
<evidence type="ECO:0000256" key="1">
    <source>
        <dbReference type="SAM" id="Coils"/>
    </source>
</evidence>
<sequence>MKLHYTKILLFFFPLYILVASYHVYSKNKPSITSHHTQTNRSLCECDTQSSNYDKDTGMKSVMQQFVDRTSQRFEEYQERMKEKRQKRKEERDKNVQEIILKDKIEKSLLEKVEKGCLKCGCGLGVVATGVGIIGPVAVKVWTNAAVVAAAEKGIEEGIKVAIEKLGNIVGLSQFNVFDWTAIVTPTTYYKPMKLVFMVTEAYNKCTDVEAAKETLFCSATEAWRQQYSTLPLETITREAAKAARAAGEAAGMKAGKIAVIESLKKLYVDYFWPEMSNYILNMSHYNDVVNLTAVIHEPKFNVCKDAGEVILDKCNAFDMGFGILKKDGFTNGLLPGEAVPKVLENVAAKAELTAKAAEAAESAKVTAAITEKQTA</sequence>
<evidence type="ECO:0000313" key="3">
    <source>
        <dbReference type="EMBL" id="EUR54406.1"/>
    </source>
</evidence>
<dbReference type="AlphaFoldDB" id="W7ESN4"/>
<feature type="chain" id="PRO_5004891644" description="Rifin" evidence="2">
    <location>
        <begin position="22"/>
        <end position="376"/>
    </location>
</feature>
<dbReference type="Proteomes" id="UP000030688">
    <property type="component" value="Unassembled WGS sequence"/>
</dbReference>
<organism evidence="3 4">
    <name type="scientific">Plasmodium falciparum (isolate 7G8)</name>
    <dbReference type="NCBI Taxonomy" id="57266"/>
    <lineage>
        <taxon>Eukaryota</taxon>
        <taxon>Sar</taxon>
        <taxon>Alveolata</taxon>
        <taxon>Apicomplexa</taxon>
        <taxon>Aconoidasida</taxon>
        <taxon>Haemosporida</taxon>
        <taxon>Plasmodiidae</taxon>
        <taxon>Plasmodium</taxon>
        <taxon>Plasmodium (Laverania)</taxon>
    </lineage>
</organism>
<evidence type="ECO:0008006" key="5">
    <source>
        <dbReference type="Google" id="ProtNLM"/>
    </source>
</evidence>
<feature type="coiled-coil region" evidence="1">
    <location>
        <begin position="67"/>
        <end position="94"/>
    </location>
</feature>
<dbReference type="InterPro" id="IPR006373">
    <property type="entry name" value="VSA_Rifin"/>
</dbReference>
<reference evidence="4" key="1">
    <citation type="submission" date="2007-11" db="EMBL/GenBank/DDBJ databases">
        <authorList>
            <consortium name="The Broad Institute Genome Sequencing Platform"/>
            <person name="Volkman S.K."/>
            <person name="Daily J.P."/>
            <person name="Sarr O."/>
            <person name="Ndiaye D."/>
            <person name="Ndir O."/>
            <person name="Mboup S."/>
            <person name="Lukens A."/>
            <person name="Stange-Thomann N."/>
            <person name="Mauceli E."/>
            <person name="Gnerre S."/>
            <person name="Jaffe D."/>
            <person name="Zainoun J."/>
            <person name="Wiegand R.C."/>
            <person name="Birren B."/>
            <person name="Galagan J."/>
            <person name="Lander E."/>
            <person name="Wirth D.F."/>
        </authorList>
    </citation>
    <scope>NUCLEOTIDE SEQUENCE [LARGE SCALE GENOMIC DNA]</scope>
    <source>
        <strain evidence="4">7G8</strain>
    </source>
</reference>
<protein>
    <recommendedName>
        <fullName evidence="5">Rifin</fullName>
    </recommendedName>
</protein>
<evidence type="ECO:0000313" key="4">
    <source>
        <dbReference type="Proteomes" id="UP000030688"/>
    </source>
</evidence>
<proteinExistence type="predicted"/>
<dbReference type="Pfam" id="PF02009">
    <property type="entry name" value="RIFIN"/>
    <property type="match status" value="1"/>
</dbReference>
<gene>
    <name evidence="3" type="ORF">PFBG_06071</name>
</gene>
<dbReference type="EMBL" id="KE123690">
    <property type="protein sequence ID" value="EUR54406.1"/>
    <property type="molecule type" value="Genomic_DNA"/>
</dbReference>
<keyword evidence="2" id="KW-0732">Signal</keyword>
<name>W7ESN4_PLAF8</name>
<reference evidence="3 4" key="2">
    <citation type="submission" date="2013-02" db="EMBL/GenBank/DDBJ databases">
        <title>The Genome Sequence of Plasmodium falciparum 7G8.</title>
        <authorList>
            <consortium name="The Broad Institute Genome Sequencing Platform"/>
            <consortium name="The Broad Institute Genome Sequencing Center for Infectious Disease"/>
            <person name="Neafsey D."/>
            <person name="Cheeseman I."/>
            <person name="Volkman S."/>
            <person name="Adams J."/>
            <person name="Walker B."/>
            <person name="Young S.K."/>
            <person name="Zeng Q."/>
            <person name="Gargeya S."/>
            <person name="Fitzgerald M."/>
            <person name="Haas B."/>
            <person name="Abouelleil A."/>
            <person name="Alvarado L."/>
            <person name="Arachchi H.M."/>
            <person name="Berlin A.M."/>
            <person name="Chapman S.B."/>
            <person name="Dewar J."/>
            <person name="Goldberg J."/>
            <person name="Griggs A."/>
            <person name="Gujja S."/>
            <person name="Hansen M."/>
            <person name="Howarth C."/>
            <person name="Imamovic A."/>
            <person name="Larimer J."/>
            <person name="McCowan C."/>
            <person name="Murphy C."/>
            <person name="Neiman D."/>
            <person name="Pearson M."/>
            <person name="Priest M."/>
            <person name="Roberts A."/>
            <person name="Saif S."/>
            <person name="Shea T."/>
            <person name="Sisk P."/>
            <person name="Sykes S."/>
            <person name="Wortman J."/>
            <person name="Nusbaum C."/>
            <person name="Birren B."/>
        </authorList>
    </citation>
    <scope>NUCLEOTIDE SEQUENCE [LARGE SCALE GENOMIC DNA]</scope>
    <source>
        <strain evidence="3 4">7G8</strain>
    </source>
</reference>
<evidence type="ECO:0000256" key="2">
    <source>
        <dbReference type="SAM" id="SignalP"/>
    </source>
</evidence>
<dbReference type="NCBIfam" id="TIGR01477">
    <property type="entry name" value="RIFIN"/>
    <property type="match status" value="1"/>
</dbReference>